<dbReference type="Pfam" id="PF07449">
    <property type="entry name" value="HyaE"/>
    <property type="match status" value="1"/>
</dbReference>
<dbReference type="AlphaFoldDB" id="A0A975RND0"/>
<dbReference type="InterPro" id="IPR036249">
    <property type="entry name" value="Thioredoxin-like_sf"/>
</dbReference>
<dbReference type="Proteomes" id="UP000680839">
    <property type="component" value="Chromosome"/>
</dbReference>
<evidence type="ECO:0000256" key="1">
    <source>
        <dbReference type="ARBA" id="ARBA00009004"/>
    </source>
</evidence>
<dbReference type="EMBL" id="CP076134">
    <property type="protein sequence ID" value="QWG14592.1"/>
    <property type="molecule type" value="Genomic_DNA"/>
</dbReference>
<evidence type="ECO:0000313" key="3">
    <source>
        <dbReference type="Proteomes" id="UP000680839"/>
    </source>
</evidence>
<comment type="similarity">
    <text evidence="1">Belongs to the HupG/HyaE family.</text>
</comment>
<dbReference type="InterPro" id="IPR010893">
    <property type="entry name" value="NiFe-hyd_mat_HyaE"/>
</dbReference>
<dbReference type="SUPFAM" id="SSF52833">
    <property type="entry name" value="Thioredoxin-like"/>
    <property type="match status" value="1"/>
</dbReference>
<protein>
    <submittedName>
        <fullName evidence="2">Hydrogenase-1 expression HyaE</fullName>
    </submittedName>
</protein>
<name>A0A975RND0_9BRAD</name>
<dbReference type="RefSeq" id="WP_215623202.1">
    <property type="nucleotide sequence ID" value="NZ_CP076134.1"/>
</dbReference>
<accession>A0A975RND0</accession>
<organism evidence="2 3">
    <name type="scientific">Bradyrhizobium sediminis</name>
    <dbReference type="NCBI Taxonomy" id="2840469"/>
    <lineage>
        <taxon>Bacteria</taxon>
        <taxon>Pseudomonadati</taxon>
        <taxon>Pseudomonadota</taxon>
        <taxon>Alphaproteobacteria</taxon>
        <taxon>Hyphomicrobiales</taxon>
        <taxon>Nitrobacteraceae</taxon>
        <taxon>Bradyrhizobium</taxon>
    </lineage>
</organism>
<dbReference type="Gene3D" id="3.40.30.10">
    <property type="entry name" value="Glutaredoxin"/>
    <property type="match status" value="1"/>
</dbReference>
<evidence type="ECO:0000313" key="2">
    <source>
        <dbReference type="EMBL" id="QWG14592.1"/>
    </source>
</evidence>
<reference evidence="2" key="1">
    <citation type="submission" date="2021-06" db="EMBL/GenBank/DDBJ databases">
        <title>Bradyrhizobium sp. S2-20-1 Genome sequencing.</title>
        <authorList>
            <person name="Jin L."/>
        </authorList>
    </citation>
    <scope>NUCLEOTIDE SEQUENCE</scope>
    <source>
        <strain evidence="2">S2-20-1</strain>
    </source>
</reference>
<proteinExistence type="inferred from homology"/>
<gene>
    <name evidence="2" type="ORF">KMZ29_07990</name>
</gene>
<sequence length="154" mass="17088">MSTPLIDALVERHGFSLVGEANVDAFLDAHEHSLLFFPGDADRLVESNDAAVIVAELMKPFDGRLAPALVEKASERALQRRFRFKTFPAFVFLRRRGYLGAITRLLDWQDYFTEIEAILACSPSEPPPFNLPESIAAHLRATGPDSHDHSGEVA</sequence>